<evidence type="ECO:0000256" key="2">
    <source>
        <dbReference type="SAM" id="Phobius"/>
    </source>
</evidence>
<feature type="transmembrane region" description="Helical" evidence="2">
    <location>
        <begin position="235"/>
        <end position="260"/>
    </location>
</feature>
<keyword evidence="4" id="KW-1185">Reference proteome</keyword>
<feature type="transmembrane region" description="Helical" evidence="2">
    <location>
        <begin position="127"/>
        <end position="146"/>
    </location>
</feature>
<comment type="caution">
    <text evidence="3">The sequence shown here is derived from an EMBL/GenBank/DDBJ whole genome shotgun (WGS) entry which is preliminary data.</text>
</comment>
<evidence type="ECO:0000313" key="3">
    <source>
        <dbReference type="EMBL" id="MFD2803258.1"/>
    </source>
</evidence>
<feature type="region of interest" description="Disordered" evidence="1">
    <location>
        <begin position="101"/>
        <end position="121"/>
    </location>
</feature>
<sequence>MVNGHSHTTASGLIVPDTARVLRLDVPAPRDIVDRAPPLQPTAFAPTPMPNPGPSQVQEPPATTKSRAKATTTEPKPATGVVGPTVRGAIASWIQARADARAAAPRRRRRREEDTGQGEDETVTTGVFATVAAITVTVAGLAFALSFDMMRTAALHYGWSGAMANLFPLIIDVGAIGGTFLGSISANRVYRRIGHQVLVLTLAASVLFNVVGHDLKGDLGHGQPMPGDHHGVLPAHWSWTSIAAAILVPVLLAAFVHAFARALRTWLGQRRAEQAAREAAERAEAEQERARIEAERQHAAEQQRAQAEAQRQPTQARAPEQPTRTARSRPRATKQIAVQLGLQHHVSEPRALADLLDREGYELPASRTSLSLWCREIRAAGT</sequence>
<evidence type="ECO:0000313" key="4">
    <source>
        <dbReference type="Proteomes" id="UP001597478"/>
    </source>
</evidence>
<evidence type="ECO:0000256" key="1">
    <source>
        <dbReference type="SAM" id="MobiDB-lite"/>
    </source>
</evidence>
<gene>
    <name evidence="3" type="ORF">ACFS2C_28090</name>
</gene>
<keyword evidence="2" id="KW-0472">Membrane</keyword>
<dbReference type="RefSeq" id="WP_377385337.1">
    <property type="nucleotide sequence ID" value="NZ_JBHSAN010000005.1"/>
</dbReference>
<evidence type="ECO:0008006" key="5">
    <source>
        <dbReference type="Google" id="ProtNLM"/>
    </source>
</evidence>
<feature type="compositionally biased region" description="Low complexity" evidence="1">
    <location>
        <begin position="302"/>
        <end position="325"/>
    </location>
</feature>
<feature type="transmembrane region" description="Helical" evidence="2">
    <location>
        <begin position="166"/>
        <end position="185"/>
    </location>
</feature>
<feature type="compositionally biased region" description="Low complexity" evidence="1">
    <location>
        <begin position="62"/>
        <end position="79"/>
    </location>
</feature>
<protein>
    <recommendedName>
        <fullName evidence="5">DUF2637 domain-containing protein</fullName>
    </recommendedName>
</protein>
<accession>A0ABW5WL79</accession>
<feature type="region of interest" description="Disordered" evidence="1">
    <location>
        <begin position="31"/>
        <end position="82"/>
    </location>
</feature>
<feature type="transmembrane region" description="Helical" evidence="2">
    <location>
        <begin position="197"/>
        <end position="215"/>
    </location>
</feature>
<organism evidence="3 4">
    <name type="scientific">Prauserella oleivorans</name>
    <dbReference type="NCBI Taxonomy" id="1478153"/>
    <lineage>
        <taxon>Bacteria</taxon>
        <taxon>Bacillati</taxon>
        <taxon>Actinomycetota</taxon>
        <taxon>Actinomycetes</taxon>
        <taxon>Pseudonocardiales</taxon>
        <taxon>Pseudonocardiaceae</taxon>
        <taxon>Prauserella</taxon>
    </lineage>
</organism>
<dbReference type="EMBL" id="JBHUOF010000051">
    <property type="protein sequence ID" value="MFD2803258.1"/>
    <property type="molecule type" value="Genomic_DNA"/>
</dbReference>
<keyword evidence="2" id="KW-0812">Transmembrane</keyword>
<keyword evidence="2" id="KW-1133">Transmembrane helix</keyword>
<dbReference type="Proteomes" id="UP001597478">
    <property type="component" value="Unassembled WGS sequence"/>
</dbReference>
<reference evidence="4" key="1">
    <citation type="journal article" date="2019" name="Int. J. Syst. Evol. Microbiol.">
        <title>The Global Catalogue of Microorganisms (GCM) 10K type strain sequencing project: providing services to taxonomists for standard genome sequencing and annotation.</title>
        <authorList>
            <consortium name="The Broad Institute Genomics Platform"/>
            <consortium name="The Broad Institute Genome Sequencing Center for Infectious Disease"/>
            <person name="Wu L."/>
            <person name="Ma J."/>
        </authorList>
    </citation>
    <scope>NUCLEOTIDE SEQUENCE [LARGE SCALE GENOMIC DNA]</scope>
    <source>
        <strain evidence="4">IBRC-M 10906</strain>
    </source>
</reference>
<proteinExistence type="predicted"/>
<feature type="compositionally biased region" description="Basic and acidic residues" evidence="1">
    <location>
        <begin position="278"/>
        <end position="301"/>
    </location>
</feature>
<name>A0ABW5WL79_9PSEU</name>
<feature type="region of interest" description="Disordered" evidence="1">
    <location>
        <begin position="278"/>
        <end position="333"/>
    </location>
</feature>